<evidence type="ECO:0000256" key="1">
    <source>
        <dbReference type="SAM" id="Phobius"/>
    </source>
</evidence>
<keyword evidence="1" id="KW-0472">Membrane</keyword>
<sequence>MMRRVRTRRWVWRLAYVLIALIVTLAMMLPLGAQAGDWPGPDLLLCITLAWTVRRPNMMVAPLIAAVLLAEDVLLMRPPGLWTAIVLLGSEVLRSRVALARELNFLTEWLAVSALMVGMELAYRFVFAMVFLPQVALGYAMLKVTASILCYPVVVLVSTWMLGLHKPATGEIDAYGRRM</sequence>
<dbReference type="AlphaFoldDB" id="A0A8J8MTX8"/>
<reference evidence="2" key="1">
    <citation type="submission" date="2020-01" db="EMBL/GenBank/DDBJ databases">
        <authorList>
            <person name="Yang Y."/>
            <person name="Kwon Y.M."/>
        </authorList>
    </citation>
    <scope>NUCLEOTIDE SEQUENCE</scope>
    <source>
        <strain evidence="2">PG104</strain>
    </source>
</reference>
<organism evidence="2 3">
    <name type="scientific">Falsirhodobacter algicola</name>
    <dbReference type="NCBI Taxonomy" id="2692330"/>
    <lineage>
        <taxon>Bacteria</taxon>
        <taxon>Pseudomonadati</taxon>
        <taxon>Pseudomonadota</taxon>
        <taxon>Alphaproteobacteria</taxon>
        <taxon>Rhodobacterales</taxon>
        <taxon>Paracoccaceae</taxon>
        <taxon>Falsirhodobacter</taxon>
    </lineage>
</organism>
<name>A0A8J8MTX8_9RHOB</name>
<evidence type="ECO:0000313" key="3">
    <source>
        <dbReference type="Proteomes" id="UP000679284"/>
    </source>
</evidence>
<keyword evidence="1" id="KW-1133">Transmembrane helix</keyword>
<protein>
    <submittedName>
        <fullName evidence="2">Rod shape-determining protein MreD</fullName>
    </submittedName>
</protein>
<accession>A0A8J8MTX8</accession>
<gene>
    <name evidence="2" type="ORF">GR316_10620</name>
</gene>
<keyword evidence="1" id="KW-0812">Transmembrane</keyword>
<dbReference type="EMBL" id="CP047289">
    <property type="protein sequence ID" value="QUS36676.1"/>
    <property type="molecule type" value="Genomic_DNA"/>
</dbReference>
<keyword evidence="3" id="KW-1185">Reference proteome</keyword>
<dbReference type="Proteomes" id="UP000679284">
    <property type="component" value="Chromosome"/>
</dbReference>
<proteinExistence type="predicted"/>
<dbReference type="KEGG" id="fap:GR316_10620"/>
<evidence type="ECO:0000313" key="2">
    <source>
        <dbReference type="EMBL" id="QUS36676.1"/>
    </source>
</evidence>
<feature type="transmembrane region" description="Helical" evidence="1">
    <location>
        <begin position="109"/>
        <end position="132"/>
    </location>
</feature>
<feature type="transmembrane region" description="Helical" evidence="1">
    <location>
        <begin position="144"/>
        <end position="164"/>
    </location>
</feature>